<sequence length="417" mass="46146">MQSDHVINYVITEQPTAVDLWETARTLGFPAALWRLPNQHDKHLIVSFDEVLPRVPADLEELPAGFALSPFDNLDFGTDTPPRTLFLRADVHAVVPQNGPAEVTYAAGQASDLFQETLTSAAGRLVSPESAPTVLVSLPDPDAEIQYVQNVAEAVEAMQRGEFRKVVLSRIKRVQFTDAPNAVALFDKLCETYPTAFVSAVSVPEKGQIWISATPERLVSVDPQGIFQTASLAGTQSAYLPDGTLKRPAEAMWSQKEIEEQALVSRYIIECFKKIRLREYLEEGPKTIVAGNLMHLGTRFTVDTQAVHYPQLGTVMLRLLHPTSAVCGTPRDVAFDFIRSHESHNREFYSGFLGPVNINTNNEGAASNLFVHIRCMKLEGRVATLYAGAGLTEDSVPEHEWQETEMKCQTLLRCLAV</sequence>
<evidence type="ECO:0000259" key="1">
    <source>
        <dbReference type="Pfam" id="PF00425"/>
    </source>
</evidence>
<dbReference type="PANTHER" id="PTHR42839">
    <property type="entry name" value="ISOCHORISMATE SYNTHASE ENTC"/>
    <property type="match status" value="1"/>
</dbReference>
<dbReference type="Gene3D" id="3.60.120.10">
    <property type="entry name" value="Anthranilate synthase"/>
    <property type="match status" value="1"/>
</dbReference>
<dbReference type="Proteomes" id="UP000502756">
    <property type="component" value="Chromosome"/>
</dbReference>
<evidence type="ECO:0000313" key="3">
    <source>
        <dbReference type="Proteomes" id="UP000502756"/>
    </source>
</evidence>
<dbReference type="AlphaFoldDB" id="A0A6M5Y3D3"/>
<proteinExistence type="predicted"/>
<evidence type="ECO:0000313" key="2">
    <source>
        <dbReference type="EMBL" id="QJW89067.1"/>
    </source>
</evidence>
<keyword evidence="3" id="KW-1185">Reference proteome</keyword>
<dbReference type="KEGG" id="stae:HNV11_06520"/>
<dbReference type="EMBL" id="CP053435">
    <property type="protein sequence ID" value="QJW89067.1"/>
    <property type="molecule type" value="Genomic_DNA"/>
</dbReference>
<dbReference type="InterPro" id="IPR005801">
    <property type="entry name" value="ADC_synthase"/>
</dbReference>
<accession>A0A6M5Y3D3</accession>
<dbReference type="InterPro" id="IPR015890">
    <property type="entry name" value="Chorismate_C"/>
</dbReference>
<gene>
    <name evidence="2" type="ORF">HNV11_06520</name>
</gene>
<dbReference type="SUPFAM" id="SSF56322">
    <property type="entry name" value="ADC synthase"/>
    <property type="match status" value="1"/>
</dbReference>
<dbReference type="PANTHER" id="PTHR42839:SF2">
    <property type="entry name" value="ISOCHORISMATE SYNTHASE ENTC"/>
    <property type="match status" value="1"/>
</dbReference>
<protein>
    <submittedName>
        <fullName evidence="2">Isochorismate synthase</fullName>
    </submittedName>
</protein>
<dbReference type="Pfam" id="PF00425">
    <property type="entry name" value="Chorismate_bind"/>
    <property type="match status" value="1"/>
</dbReference>
<reference evidence="2 3" key="1">
    <citation type="submission" date="2020-05" db="EMBL/GenBank/DDBJ databases">
        <title>Genome sequencing of Spirosoma sp. TS118.</title>
        <authorList>
            <person name="Lee J.-H."/>
            <person name="Jeong S."/>
            <person name="Zhao L."/>
            <person name="Jung J.-H."/>
            <person name="Kim M.-K."/>
            <person name="Lim S."/>
        </authorList>
    </citation>
    <scope>NUCLEOTIDE SEQUENCE [LARGE SCALE GENOMIC DNA]</scope>
    <source>
        <strain evidence="2 3">TS118</strain>
    </source>
</reference>
<dbReference type="RefSeq" id="WP_171738905.1">
    <property type="nucleotide sequence ID" value="NZ_CP053435.1"/>
</dbReference>
<name>A0A6M5Y3D3_9BACT</name>
<organism evidence="2 3">
    <name type="scientific">Spirosoma taeanense</name>
    <dbReference type="NCBI Taxonomy" id="2735870"/>
    <lineage>
        <taxon>Bacteria</taxon>
        <taxon>Pseudomonadati</taxon>
        <taxon>Bacteroidota</taxon>
        <taxon>Cytophagia</taxon>
        <taxon>Cytophagales</taxon>
        <taxon>Cytophagaceae</taxon>
        <taxon>Spirosoma</taxon>
    </lineage>
</organism>
<feature type="domain" description="Chorismate-utilising enzyme C-terminal" evidence="1">
    <location>
        <begin position="146"/>
        <end position="407"/>
    </location>
</feature>